<name>A0ABR4NTK4_9SACH</name>
<accession>A0ABR4NTK4</accession>
<keyword evidence="5" id="KW-1185">Reference proteome</keyword>
<sequence>MLASQVRWFALLTVLLSYIRNSVAIDLPLISDTPGLPYVCAAVKAGKNTGDSFIAFNLTSARTLSEQSSMAVAIFNFEDLPVLGEFVHGFYLKYCDKYEVQDMSCDRADLGLFYSTGPTLHKFITFNQTSLGVMNTRYDIEEDGKYCVVVHGGITTEGTAHFSNGFGQLSVEEFEIMNALRLLFFFDIIILGFYLNLVKAGLEELLPIHWSTIKLLCIMNIVAFFQWMEYEVKNVKSPPLYFSIFCEVLLFIRDNARLYFLALLTTRYGIIHNNIATKRIRFIQYSLLAKFICDVYRLVSFRLDYQSSLGALLSIALGLIVKIKISFPFWRTFCYLKRQRSLLKNYMYTNIRWLFGAILTSDLLFLYYSINDAIIRHPVFVPEVNEKNLYMGTFIPEFVNNISFCTIFFLWRPANVEHYFKETLFLDDEENSNKLKKSS</sequence>
<evidence type="ECO:0000256" key="1">
    <source>
        <dbReference type="SAM" id="Phobius"/>
    </source>
</evidence>
<keyword evidence="1" id="KW-0472">Membrane</keyword>
<feature type="transmembrane region" description="Helical" evidence="1">
    <location>
        <begin position="311"/>
        <end position="330"/>
    </location>
</feature>
<organism evidence="4 5">
    <name type="scientific">Nakaseomyces bracarensis</name>
    <dbReference type="NCBI Taxonomy" id="273131"/>
    <lineage>
        <taxon>Eukaryota</taxon>
        <taxon>Fungi</taxon>
        <taxon>Dikarya</taxon>
        <taxon>Ascomycota</taxon>
        <taxon>Saccharomycotina</taxon>
        <taxon>Saccharomycetes</taxon>
        <taxon>Saccharomycetales</taxon>
        <taxon>Saccharomycetaceae</taxon>
        <taxon>Nakaseomyces</taxon>
    </lineage>
</organism>
<feature type="transmembrane region" description="Helical" evidence="1">
    <location>
        <begin position="390"/>
        <end position="411"/>
    </location>
</feature>
<evidence type="ECO:0000313" key="5">
    <source>
        <dbReference type="Proteomes" id="UP001623330"/>
    </source>
</evidence>
<keyword evidence="2" id="KW-0732">Signal</keyword>
<dbReference type="EMBL" id="JBEVYD010000005">
    <property type="protein sequence ID" value="KAL3232065.1"/>
    <property type="molecule type" value="Genomic_DNA"/>
</dbReference>
<keyword evidence="1" id="KW-0812">Transmembrane</keyword>
<reference evidence="4 5" key="1">
    <citation type="submission" date="2024-05" db="EMBL/GenBank/DDBJ databases">
        <title>Long read based assembly of the Candida bracarensis genome reveals expanded adhesin content.</title>
        <authorList>
            <person name="Marcet-Houben M."/>
            <person name="Ksiezopolska E."/>
            <person name="Gabaldon T."/>
        </authorList>
    </citation>
    <scope>NUCLEOTIDE SEQUENCE [LARGE SCALE GENOMIC DNA]</scope>
    <source>
        <strain evidence="4 5">CBM6</strain>
    </source>
</reference>
<feature type="transmembrane region" description="Helical" evidence="1">
    <location>
        <begin position="210"/>
        <end position="228"/>
    </location>
</feature>
<protein>
    <recommendedName>
        <fullName evidence="3">PTM1-like N-terminal domain-containing protein</fullName>
    </recommendedName>
</protein>
<feature type="transmembrane region" description="Helical" evidence="1">
    <location>
        <begin position="179"/>
        <end position="198"/>
    </location>
</feature>
<dbReference type="InterPro" id="IPR053938">
    <property type="entry name" value="PTM1-like_N"/>
</dbReference>
<evidence type="ECO:0000256" key="2">
    <source>
        <dbReference type="SAM" id="SignalP"/>
    </source>
</evidence>
<evidence type="ECO:0000259" key="3">
    <source>
        <dbReference type="Pfam" id="PF21902"/>
    </source>
</evidence>
<dbReference type="Proteomes" id="UP001623330">
    <property type="component" value="Unassembled WGS sequence"/>
</dbReference>
<feature type="domain" description="PTM1-like N-terminal" evidence="3">
    <location>
        <begin position="50"/>
        <end position="151"/>
    </location>
</feature>
<proteinExistence type="predicted"/>
<keyword evidence="1" id="KW-1133">Transmembrane helix</keyword>
<comment type="caution">
    <text evidence="4">The sequence shown here is derived from an EMBL/GenBank/DDBJ whole genome shotgun (WGS) entry which is preliminary data.</text>
</comment>
<feature type="chain" id="PRO_5045281059" description="PTM1-like N-terminal domain-containing protein" evidence="2">
    <location>
        <begin position="25"/>
        <end position="439"/>
    </location>
</feature>
<evidence type="ECO:0000313" key="4">
    <source>
        <dbReference type="EMBL" id="KAL3232065.1"/>
    </source>
</evidence>
<feature type="signal peptide" evidence="2">
    <location>
        <begin position="1"/>
        <end position="24"/>
    </location>
</feature>
<dbReference type="Pfam" id="PF21902">
    <property type="entry name" value="PTM1-like_N"/>
    <property type="match status" value="1"/>
</dbReference>
<gene>
    <name evidence="4" type="ORF">RNJ44_03981</name>
</gene>
<feature type="transmembrane region" description="Helical" evidence="1">
    <location>
        <begin position="351"/>
        <end position="370"/>
    </location>
</feature>